<dbReference type="Proteomes" id="UP000294911">
    <property type="component" value="Unassembled WGS sequence"/>
</dbReference>
<evidence type="ECO:0000313" key="3">
    <source>
        <dbReference type="Proteomes" id="UP000294911"/>
    </source>
</evidence>
<name>A0A4R2R0F0_9PSEU</name>
<keyword evidence="1" id="KW-0472">Membrane</keyword>
<evidence type="ECO:0000313" key="2">
    <source>
        <dbReference type="EMBL" id="TCP55174.1"/>
    </source>
</evidence>
<keyword evidence="1" id="KW-0812">Transmembrane</keyword>
<feature type="transmembrane region" description="Helical" evidence="1">
    <location>
        <begin position="102"/>
        <end position="123"/>
    </location>
</feature>
<sequence>MMSEESANRSGVDLAEMDELREEVDSAERRAVRTVEFGNRAMVIAGAVFVLLIGIVLPWMDGQTGWQVLLNGEEAIPRLFAGTAIGIGVLGSIATLITRRWALCWVCAIGGWFASVDGLLAIWSQQSMVGRDVAATGPEFGMIISAVAMVVLAVQWFRMAWSRP</sequence>
<protein>
    <submittedName>
        <fullName evidence="2">Uncharacterized protein</fullName>
    </submittedName>
</protein>
<reference evidence="2 3" key="1">
    <citation type="submission" date="2019-03" db="EMBL/GenBank/DDBJ databases">
        <title>Genomic Encyclopedia of Type Strains, Phase IV (KMG-IV): sequencing the most valuable type-strain genomes for metagenomic binning, comparative biology and taxonomic classification.</title>
        <authorList>
            <person name="Goeker M."/>
        </authorList>
    </citation>
    <scope>NUCLEOTIDE SEQUENCE [LARGE SCALE GENOMIC DNA]</scope>
    <source>
        <strain evidence="2 3">DSM 45765</strain>
    </source>
</reference>
<gene>
    <name evidence="2" type="ORF">EV191_102386</name>
</gene>
<comment type="caution">
    <text evidence="2">The sequence shown here is derived from an EMBL/GenBank/DDBJ whole genome shotgun (WGS) entry which is preliminary data.</text>
</comment>
<evidence type="ECO:0000256" key="1">
    <source>
        <dbReference type="SAM" id="Phobius"/>
    </source>
</evidence>
<proteinExistence type="predicted"/>
<feature type="transmembrane region" description="Helical" evidence="1">
    <location>
        <begin position="37"/>
        <end position="59"/>
    </location>
</feature>
<feature type="transmembrane region" description="Helical" evidence="1">
    <location>
        <begin position="143"/>
        <end position="161"/>
    </location>
</feature>
<feature type="transmembrane region" description="Helical" evidence="1">
    <location>
        <begin position="79"/>
        <end position="97"/>
    </location>
</feature>
<dbReference type="AlphaFoldDB" id="A0A4R2R0F0"/>
<keyword evidence="1" id="KW-1133">Transmembrane helix</keyword>
<accession>A0A4R2R0F0</accession>
<dbReference type="EMBL" id="SLXQ01000002">
    <property type="protein sequence ID" value="TCP55174.1"/>
    <property type="molecule type" value="Genomic_DNA"/>
</dbReference>
<organism evidence="2 3">
    <name type="scientific">Tamaricihabitans halophyticus</name>
    <dbReference type="NCBI Taxonomy" id="1262583"/>
    <lineage>
        <taxon>Bacteria</taxon>
        <taxon>Bacillati</taxon>
        <taxon>Actinomycetota</taxon>
        <taxon>Actinomycetes</taxon>
        <taxon>Pseudonocardiales</taxon>
        <taxon>Pseudonocardiaceae</taxon>
        <taxon>Tamaricihabitans</taxon>
    </lineage>
</organism>
<keyword evidence="3" id="KW-1185">Reference proteome</keyword>